<evidence type="ECO:0000256" key="2">
    <source>
        <dbReference type="ARBA" id="ARBA00022737"/>
    </source>
</evidence>
<dbReference type="Gene3D" id="3.30.160.710">
    <property type="match status" value="11"/>
</dbReference>
<keyword evidence="7" id="KW-1185">Reference proteome</keyword>
<reference evidence="6 7" key="1">
    <citation type="submission" date="2018-06" db="EMBL/GenBank/DDBJ databases">
        <title>Echinicola strongylocentroti sp. nov., isolated from a sea urchin Strongylocentrotus intermedius.</title>
        <authorList>
            <person name="Bae S.S."/>
        </authorList>
    </citation>
    <scope>NUCLEOTIDE SEQUENCE [LARGE SCALE GENOMIC DNA]</scope>
    <source>
        <strain evidence="6 7">MEBiC08714</strain>
    </source>
</reference>
<dbReference type="Pfam" id="PF13585">
    <property type="entry name" value="CHU_C"/>
    <property type="match status" value="1"/>
</dbReference>
<feature type="domain" description="MBG" evidence="5">
    <location>
        <begin position="994"/>
        <end position="1066"/>
    </location>
</feature>
<organism evidence="6 7">
    <name type="scientific">Echinicola strongylocentroti</name>
    <dbReference type="NCBI Taxonomy" id="1795355"/>
    <lineage>
        <taxon>Bacteria</taxon>
        <taxon>Pseudomonadati</taxon>
        <taxon>Bacteroidota</taxon>
        <taxon>Cytophagia</taxon>
        <taxon>Cytophagales</taxon>
        <taxon>Cyclobacteriaceae</taxon>
        <taxon>Echinicola</taxon>
    </lineage>
</organism>
<dbReference type="Pfam" id="PF03160">
    <property type="entry name" value="Calx-beta"/>
    <property type="match status" value="2"/>
</dbReference>
<feature type="domain" description="MBG" evidence="5">
    <location>
        <begin position="1231"/>
        <end position="1303"/>
    </location>
</feature>
<keyword evidence="1" id="KW-0732">Signal</keyword>
<evidence type="ECO:0000256" key="1">
    <source>
        <dbReference type="ARBA" id="ARBA00022729"/>
    </source>
</evidence>
<feature type="domain" description="MBG" evidence="5">
    <location>
        <begin position="1626"/>
        <end position="1698"/>
    </location>
</feature>
<dbReference type="RefSeq" id="WP_112782889.1">
    <property type="nucleotide sequence ID" value="NZ_CP030041.1"/>
</dbReference>
<evidence type="ECO:0000259" key="5">
    <source>
        <dbReference type="Pfam" id="PF18676"/>
    </source>
</evidence>
<feature type="domain" description="MBG" evidence="5">
    <location>
        <begin position="1073"/>
        <end position="1145"/>
    </location>
</feature>
<sequence>MKHIYDIRYFKEILLVALGLLCCFQVNGQTLTENFDDDSGFAITSKDFSNDGIRYQITGTSSNYSHATSNSTYSLSEGGAADYALQFDSNSSFNISSIVISLSSGGSFSLHSLSFDILADADITFSTNAGGNKSFTSNGLYFPQQNYDFSTEPGFGDITSFTISGGNIVVDLDDIVYSVPVANTAPTASGFTASNGPFEDVVYTFSTSDFGYSDSDGDLLDHVLIESVPSAGTLFLDADNDDVYDGGEEVSANQQISKVNLDAGHLHYLQNGSANTSFQFEVNDGTENSSGNYSATLNVTPLPTVTLSINSTSKSESQTTATTVTATLSNSYGMNTTVNLSIDGTATNLVDYTLSGMAIIVPAGGTTGTVTLQNINDTSFENDETVVLDISSVTGGTEDGVQQVTYTIVNDDVQPNASLEIVDFWNPISDESGGQAYVRGKIDNPAGVTVTIPLLFSGTATGGGTDYSISQNFITVSPGEVRDSIRVTSLFDGIEEGDETVIIDMDTPTNAAEDGTQQVTLTIQDEDLSPPAGYSATIDQGNINGANQSAVSFTFSGAEVGASYDYTFSSAGGGTDVTGSGTIGTTTDQITGIDLSGLGDGVITLSVTLTDGFGNTGLAVTDTQSKDTSAPSGYSATIDQSNINVENQSAVSFTFSGAEVGATYDYELSSSGGGTPISGTGTVSATGIQVTGIDVSALGDGAITLSTTLTDSFGNQGAFVGDTSTKDTNEAPTVSGLSLSGTFTVGESLSASYTFNDVDGDTESGTVYQWYRSDDNTGTGKSAIPMATTVQYTLQTGDRGKFLSVEVTPGDGKDAGTTVESTLEGPVKADQTIDFGAIATKVYGDATFTLGDAQTDQGLEVTYVADDPSVVRISGNQATILSAGTTQITASQNGDQTTNAATSVVQTLTVTTATLTVTAKDKSKVYGAADPAMTVSYAGFANGDDEGDLGGSLTVSRAVGENVGTYAVTASGYTSTNYTVSYVDGSFEITPAPLTVTAEDNSKVYGAADPAMTVSYSGFMNGDDEGNLGGSMTVSRSAGENVGTYAVTASGYTSMNYTVSYVDGSFEITPAALTVTAEDNSKVYGAADPAMTVSYAGFANGDDEGNLGGSMTVSRSAGENVGIYAVTASGYTSMNYTVSYVDGSFEITPAALTVTAEDKSKVYGSADPAMTVSYAGFANGDDEGDLGGSLTVSRAAGENVGIYAVTASGYTSTNYTISYVDGSFEITPAALTVTAEDKSKVYGAADPAMTVSYSGFANGDDEGDLGGSMTVSRSAGENVGTYAVTASGYTSSNYTISYVDGSFEITPAALTVTAEDKSKVYGAADPAMTVSYAGFANGDDEGDLGGSMTVSRAVGENVGTYAVTASGYTSTNYTISYVDGSFEITPAPLTVTAEDKSKVYGAADPAMTVSYSGFANGDDEGDLGGSMTVSRAVGENVGTYAVTASGYTSTNYMVSYVDGSFEITPAALTVTAEDNSKVYGAADPAMTVSYSGFANGDDEGDLGGSMTVSRAAGENVGTYAVTASGYTSSNYTISYVNGSFEITPAALTVTAEDKSKVYGAADPAMTVSYSGFANGDDEGDLGGSLTVSRAAGENVGTYAVTASGYTSTNYTISYVDGSFEITLAALTVTAEDNSKVYGAADPAMTVSYAGFANGDDEGDLGGSLTVSRSAGENVGIYAVTASGYTSSNYTISYVDGRFDITPATLTVRANDHVRIYGVEDPDFTYQATGFANGDGYEVLTGKLDRSAGEAVGTYAIGRGNLAAGDNYLLQFEGATLTIESIEIVEFYEQPVVQTDWGTLPDQIPLPEEVLVRTRHDEIINLPVLWDRTSIVSRSRGSYTVEGAITVPPGLTNSASGPYQEVVVLPKPAPEDVALDNDTFTAQIGRSQLAVGVLTVIDPVDDQHSMALAGGAMDNAYFNLSGNTLYWSSTEALPGRRAFEVLLEVTDADGNQLQKSFVINRLREPLDEVVIYNTFTPNQDGANDTWGVEELMFYTGVRIMVFERSGNRLFYSENPEERWDGSFNGKEMAAGTYFWVIEVGETGEVRRGTLNLLRR</sequence>
<feature type="domain" description="MBG" evidence="5">
    <location>
        <begin position="1705"/>
        <end position="1777"/>
    </location>
</feature>
<dbReference type="Pfam" id="PF18676">
    <property type="entry name" value="MBG_2"/>
    <property type="match status" value="11"/>
</dbReference>
<keyword evidence="3" id="KW-0106">Calcium</keyword>
<feature type="domain" description="MBG" evidence="5">
    <location>
        <begin position="1389"/>
        <end position="1461"/>
    </location>
</feature>
<dbReference type="Gene3D" id="2.60.40.2700">
    <property type="match status" value="1"/>
</dbReference>
<dbReference type="NCBIfam" id="TIGR04131">
    <property type="entry name" value="Bac_Flav_CTERM"/>
    <property type="match status" value="1"/>
</dbReference>
<feature type="domain" description="Calx-beta" evidence="4">
    <location>
        <begin position="446"/>
        <end position="527"/>
    </location>
</feature>
<feature type="domain" description="Calx-beta" evidence="4">
    <location>
        <begin position="304"/>
        <end position="411"/>
    </location>
</feature>
<feature type="domain" description="MBG" evidence="5">
    <location>
        <begin position="915"/>
        <end position="987"/>
    </location>
</feature>
<dbReference type="InterPro" id="IPR003644">
    <property type="entry name" value="Calx_beta"/>
</dbReference>
<evidence type="ECO:0000259" key="4">
    <source>
        <dbReference type="Pfam" id="PF03160"/>
    </source>
</evidence>
<dbReference type="InterPro" id="IPR041286">
    <property type="entry name" value="MBG_2"/>
</dbReference>
<gene>
    <name evidence="6" type="ORF">DN752_04710</name>
</gene>
<dbReference type="Gene3D" id="2.60.40.2030">
    <property type="match status" value="2"/>
</dbReference>
<accession>A0A2Z4IFD6</accession>
<keyword evidence="2" id="KW-0677">Repeat</keyword>
<dbReference type="EMBL" id="CP030041">
    <property type="protein sequence ID" value="AWW29489.1"/>
    <property type="molecule type" value="Genomic_DNA"/>
</dbReference>
<feature type="domain" description="MBG" evidence="5">
    <location>
        <begin position="1152"/>
        <end position="1224"/>
    </location>
</feature>
<evidence type="ECO:0008006" key="8">
    <source>
        <dbReference type="Google" id="ProtNLM"/>
    </source>
</evidence>
<dbReference type="InterPro" id="IPR026341">
    <property type="entry name" value="T9SS_type_B"/>
</dbReference>
<dbReference type="Proteomes" id="UP000248688">
    <property type="component" value="Chromosome"/>
</dbReference>
<name>A0A2Z4IFD6_9BACT</name>
<protein>
    <recommendedName>
        <fullName evidence="8">Gliding motility-associated C-terminal domain-containing protein</fullName>
    </recommendedName>
</protein>
<dbReference type="GO" id="GO:0007154">
    <property type="term" value="P:cell communication"/>
    <property type="evidence" value="ECO:0007669"/>
    <property type="project" value="InterPro"/>
</dbReference>
<evidence type="ECO:0000313" key="6">
    <source>
        <dbReference type="EMBL" id="AWW29489.1"/>
    </source>
</evidence>
<dbReference type="InterPro" id="IPR038081">
    <property type="entry name" value="CalX-like_sf"/>
</dbReference>
<evidence type="ECO:0000256" key="3">
    <source>
        <dbReference type="ARBA" id="ARBA00022837"/>
    </source>
</evidence>
<feature type="domain" description="MBG" evidence="5">
    <location>
        <begin position="1310"/>
        <end position="1382"/>
    </location>
</feature>
<proteinExistence type="predicted"/>
<dbReference type="OrthoDB" id="1097758at2"/>
<dbReference type="SUPFAM" id="SSF141072">
    <property type="entry name" value="CalX-like"/>
    <property type="match status" value="2"/>
</dbReference>
<evidence type="ECO:0000313" key="7">
    <source>
        <dbReference type="Proteomes" id="UP000248688"/>
    </source>
</evidence>
<feature type="domain" description="MBG" evidence="5">
    <location>
        <begin position="1547"/>
        <end position="1619"/>
    </location>
</feature>
<dbReference type="GO" id="GO:0016020">
    <property type="term" value="C:membrane"/>
    <property type="evidence" value="ECO:0007669"/>
    <property type="project" value="InterPro"/>
</dbReference>
<feature type="domain" description="MBG" evidence="5">
    <location>
        <begin position="1468"/>
        <end position="1540"/>
    </location>
</feature>
<dbReference type="KEGG" id="est:DN752_04710"/>